<dbReference type="HOGENOM" id="CLU_1570768_0_0_1"/>
<protein>
    <submittedName>
        <fullName evidence="1">Uncharacterized protein</fullName>
    </submittedName>
</protein>
<gene>
    <name evidence="1" type="ORF">GALMADRAFT_134099</name>
</gene>
<accession>A0A067THA0</accession>
<reference evidence="2" key="1">
    <citation type="journal article" date="2014" name="Proc. Natl. Acad. Sci. U.S.A.">
        <title>Extensive sampling of basidiomycete genomes demonstrates inadequacy of the white-rot/brown-rot paradigm for wood decay fungi.</title>
        <authorList>
            <person name="Riley R."/>
            <person name="Salamov A.A."/>
            <person name="Brown D.W."/>
            <person name="Nagy L.G."/>
            <person name="Floudas D."/>
            <person name="Held B.W."/>
            <person name="Levasseur A."/>
            <person name="Lombard V."/>
            <person name="Morin E."/>
            <person name="Otillar R."/>
            <person name="Lindquist E.A."/>
            <person name="Sun H."/>
            <person name="LaButti K.M."/>
            <person name="Schmutz J."/>
            <person name="Jabbour D."/>
            <person name="Luo H."/>
            <person name="Baker S.E."/>
            <person name="Pisabarro A.G."/>
            <person name="Walton J.D."/>
            <person name="Blanchette R.A."/>
            <person name="Henrissat B."/>
            <person name="Martin F."/>
            <person name="Cullen D."/>
            <person name="Hibbett D.S."/>
            <person name="Grigoriev I.V."/>
        </authorList>
    </citation>
    <scope>NUCLEOTIDE SEQUENCE [LARGE SCALE GENOMIC DNA]</scope>
    <source>
        <strain evidence="2">CBS 339.88</strain>
    </source>
</reference>
<dbReference type="Proteomes" id="UP000027222">
    <property type="component" value="Unassembled WGS sequence"/>
</dbReference>
<name>A0A067THA0_GALM3</name>
<proteinExistence type="predicted"/>
<dbReference type="EMBL" id="KL142369">
    <property type="protein sequence ID" value="KDR82491.1"/>
    <property type="molecule type" value="Genomic_DNA"/>
</dbReference>
<keyword evidence="2" id="KW-1185">Reference proteome</keyword>
<sequence>MSPGCGISYTKLVPGTCSKQHRLQAKQQELDEISGVKAKKSLNAVTIGRGIRRPITPLSRLTISLTKQIAGFRQKSKERTPRLSVMRIGKKFASYKAVDFITSLVACYHRLNIARMMSASELTFAEAYSTLSQTSRTFRNGFHAFYNFAIDLFEDADSPLAQKRPAKMVE</sequence>
<organism evidence="1 2">
    <name type="scientific">Galerina marginata (strain CBS 339.88)</name>
    <dbReference type="NCBI Taxonomy" id="685588"/>
    <lineage>
        <taxon>Eukaryota</taxon>
        <taxon>Fungi</taxon>
        <taxon>Dikarya</taxon>
        <taxon>Basidiomycota</taxon>
        <taxon>Agaricomycotina</taxon>
        <taxon>Agaricomycetes</taxon>
        <taxon>Agaricomycetidae</taxon>
        <taxon>Agaricales</taxon>
        <taxon>Agaricineae</taxon>
        <taxon>Strophariaceae</taxon>
        <taxon>Galerina</taxon>
    </lineage>
</organism>
<evidence type="ECO:0000313" key="1">
    <source>
        <dbReference type="EMBL" id="KDR82491.1"/>
    </source>
</evidence>
<evidence type="ECO:0000313" key="2">
    <source>
        <dbReference type="Proteomes" id="UP000027222"/>
    </source>
</evidence>
<dbReference type="AlphaFoldDB" id="A0A067THA0"/>